<feature type="compositionally biased region" description="Basic and acidic residues" evidence="1">
    <location>
        <begin position="1"/>
        <end position="19"/>
    </location>
</feature>
<feature type="compositionally biased region" description="Polar residues" evidence="1">
    <location>
        <begin position="20"/>
        <end position="30"/>
    </location>
</feature>
<accession>W7JYU9</accession>
<evidence type="ECO:0000313" key="3">
    <source>
        <dbReference type="Proteomes" id="UP000030673"/>
    </source>
</evidence>
<protein>
    <submittedName>
        <fullName evidence="2">Uncharacterized protein</fullName>
    </submittedName>
</protein>
<feature type="region of interest" description="Disordered" evidence="1">
    <location>
        <begin position="1"/>
        <end position="30"/>
    </location>
</feature>
<evidence type="ECO:0000256" key="1">
    <source>
        <dbReference type="SAM" id="MobiDB-lite"/>
    </source>
</evidence>
<dbReference type="OMA" id="HTVDNNM"/>
<dbReference type="PANTHER" id="PTHR35365:SF18">
    <property type="entry name" value="MUCIN-19-LIKE-RELATED"/>
    <property type="match status" value="1"/>
</dbReference>
<gene>
    <name evidence="2" type="ORF">PFNF54_04984</name>
</gene>
<organism evidence="2 3">
    <name type="scientific">Plasmodium falciparum (isolate NF54)</name>
    <dbReference type="NCBI Taxonomy" id="5843"/>
    <lineage>
        <taxon>Eukaryota</taxon>
        <taxon>Sar</taxon>
        <taxon>Alveolata</taxon>
        <taxon>Apicomplexa</taxon>
        <taxon>Aconoidasida</taxon>
        <taxon>Haemosporida</taxon>
        <taxon>Plasmodiidae</taxon>
        <taxon>Plasmodium</taxon>
        <taxon>Plasmodium (Laverania)</taxon>
    </lineage>
</organism>
<proteinExistence type="predicted"/>
<name>W7JYU9_PLAFO</name>
<keyword evidence="3" id="KW-1185">Reference proteome</keyword>
<sequence length="2182" mass="259398">MYSSPKKSDVSESETHQGEYKNSSSRNNLNFNYSFEQNQNKNMSVGHNKNENMLNDFVPNIGSNLISNSSSFNNKLEISNKILHNSNNKVNQNNKDKEYYKDNINNTNTSLNFKVDCKNMLPCIENTNTSLNRANQNHFDKNEVRAVPINDVAKKVNCFEGIYESKSIRNNVQEEGHLDNIKKNSNEKHILINHKNVMEHINSKEENILRYPFILNGEKLLNIETNVVVNILNNKNMSKKEFELIKINDMFYQNNRSNENKENDLVVLNDPKNDGIYIDLSLNNDTHTNFETFELSGKIISDIYNVLKKNVLQKIRNNTKYNSARNELKGYHTNETNLPSNGPFTNKALITSAFSKNEDYISLNNNNNNKIYKEIIYDYIKKNGICPNIDNTLMLVEDSLKRAIERQRNFFRLSKFFFNKYKNKAYKHLLKQINKKVTIKYDKNTILSTEEFECNSTISEVVGFDENDLKRELKFYQIRSYDDMDFYILRNQNKLHIHDYKCVKSIYYNKTYFLLYCPNNDEEDISKNPFYCSKKYKNNHHQNDERQIENFETNKQIINDNQMYYRKNEQRVYTSLHKKNHIEFRDISVQWSDKQSNNDKLNNDSSINIDEEYTPYTIPKLNKEEFINLGDIKDCSISEYMSRYMKNNGNDKDHKFDINQNMNGRHVCDYPNSSSNNHKKYNWKYLHNLEEYNRKSYCEEEKSTDNYIQHSTSDILYLDNKIQGSYIRSKCIGRNMFNNLYLYHTNPMRYLPHYNNFDSYMNMNNLHCFYDPLSYYMLYEHNKMNLKRYREHIDNGHMCHMNLNDEETNFYMKRRNTNGYNTMEDTRNRSNIFYNNNNVDGHHTMCFCKIDENNTKEKNVEKKVKKKINKNVKNKVKNKVKKNVKKKVKKNVKKNMKKEIKNNMNKKVTKNMNKQVKKNVNKKVKKNVKKKDKNNIENELTNKIKKFLNKKTLIKFIKKYSLYSSSPSSSLKTDKCNCAKKKSLNTNNESNNWNQNSDMKNNGSYSIKCGKNFQKNKMNYIHLDKIKMDKKTKCKPMDKMNSYFNRQAKNKLKGKVCYYTNKSFLFLVRNIYRIRKMWIREKMKKRNEKLLFYKKKTNKCKNNKKPKIKNKQKQKKNNPKKKICKKSKNNKNISKIYKKATSLKKKILTQDKPVQVQQIINDYENDGLQNSEMSNVKQRHNYINDDIAYNQNSIRNDNTIDENNNTKYINNVELNTQAENNSLYPITTQKMDDNKIYKENEKETNGYVQQEQYKVMNNYENVSKNNQVELKQSSNENMINENNLYRINNNNSENIYQNYSNISYHNNNHNNNNNNNNNNRIEINFDRQLDVESTNKNVSFSSFEIYDSYKNKELQNVPCIDTNQNFVLNDEVHYMNHKNNTNKMDNMNNINKMDNMNNMNKMDHMNNMNKMDHMNNMNKMDHMNNMNQMDNMNNMNQMDHMNNYYCDGNNNMLIYQNNDNHSNDFHQQREILLNQSRINENTRIHEYSSSPYEKKNLDIHPLHNYAISNNNLNYDIRNYVEEGIETSNYNSLDSNFSNIKNGNYVHENIEDYSHRRNLFFLNNHMNETKEHTDFLKYGNKYNVDVDQNINITNNDTMKYNNNESNNVHNNVANNVHNNVANNVHNNVANNVHNNVANNVHNNVSNNLHNNVFNNVHNNVSNNYSTEFFKNTSCNYVDKNVNNGNIFYGHQNLIPDNEKVCEGKNVNMEIEENIINVVKNNENDRMFENLPSFNLKDENVDHTLNFDVRSRPLPNEPLHFMNINNDNNDNNNNNNNNNNNSILTCNNNRYEQNMCYFHDDKSKENVSCGVIISEDELNKNMIDMNNYNFYYSCGKNEIRNMNTKEVTIIKQEIMTDNNYNVKDINDRNMNRIIINNNVPNQKEIATNVHNNIYPNSRVHLHNPVRQVYLESNQLNIGNFTNARNNSYEEGVEFLVNLQNDLKKKLDLECINNNEKFDDNNDVEGEDVEDDDVEDDETEDDDVEDDDTEDDDVEDDDTEDDDTEDDDVEDDSEDDAEDDVDDDDEDERGNNPHVDMKRNYMVKEYNNIHLYENNNYIANYNGGNDNSGNYNNEKNYHVYNYNMNDYSQQNNNIENNNVNNYTEQNYNMHNNNMNNDNMENYNMNSCSMNNYNVSNNNMYNYNVYNYDGGNYNMKNFNKEDNNMNNYNVVENNLRNYNMNNYKQL</sequence>
<feature type="region of interest" description="Disordered" evidence="1">
    <location>
        <begin position="1952"/>
        <end position="2035"/>
    </location>
</feature>
<feature type="region of interest" description="Disordered" evidence="1">
    <location>
        <begin position="1099"/>
        <end position="1124"/>
    </location>
</feature>
<reference evidence="2 3" key="1">
    <citation type="submission" date="2013-02" db="EMBL/GenBank/DDBJ databases">
        <title>The Genome Sequence of Plasmodium falciparum NF54.</title>
        <authorList>
            <consortium name="The Broad Institute Genome Sequencing Platform"/>
            <consortium name="The Broad Institute Genome Sequencing Center for Infectious Disease"/>
            <person name="Neafsey D."/>
            <person name="Cheeseman I."/>
            <person name="Volkman S."/>
            <person name="Adams J."/>
            <person name="Walker B."/>
            <person name="Young S.K."/>
            <person name="Zeng Q."/>
            <person name="Gargeya S."/>
            <person name="Fitzgerald M."/>
            <person name="Haas B."/>
            <person name="Abouelleil A."/>
            <person name="Alvarado L."/>
            <person name="Arachchi H.M."/>
            <person name="Berlin A.M."/>
            <person name="Chapman S.B."/>
            <person name="Dewar J."/>
            <person name="Goldberg J."/>
            <person name="Griggs A."/>
            <person name="Gujja S."/>
            <person name="Hansen M."/>
            <person name="Howarth C."/>
            <person name="Imamovic A."/>
            <person name="Larimer J."/>
            <person name="McCowan C."/>
            <person name="Murphy C."/>
            <person name="Neiman D."/>
            <person name="Pearson M."/>
            <person name="Priest M."/>
            <person name="Roberts A."/>
            <person name="Saif S."/>
            <person name="Shea T."/>
            <person name="Sisk P."/>
            <person name="Sykes S."/>
            <person name="Wortman J."/>
            <person name="Nusbaum C."/>
            <person name="Birren B."/>
        </authorList>
    </citation>
    <scope>NUCLEOTIDE SEQUENCE [LARGE SCALE GENOMIC DNA]</scope>
    <source>
        <strain evidence="2 3">NF54</strain>
    </source>
</reference>
<feature type="compositionally biased region" description="Basic and acidic residues" evidence="1">
    <location>
        <begin position="2026"/>
        <end position="2035"/>
    </location>
</feature>
<dbReference type="PANTHER" id="PTHR35365">
    <property type="entry name" value="LP04239P"/>
    <property type="match status" value="1"/>
</dbReference>
<dbReference type="InterPro" id="IPR053121">
    <property type="entry name" value="Spore_Coat_Assembly"/>
</dbReference>
<dbReference type="EMBL" id="KE123877">
    <property type="protein sequence ID" value="EWC86254.1"/>
    <property type="molecule type" value="Genomic_DNA"/>
</dbReference>
<evidence type="ECO:0000313" key="2">
    <source>
        <dbReference type="EMBL" id="EWC86254.1"/>
    </source>
</evidence>
<dbReference type="Proteomes" id="UP000030673">
    <property type="component" value="Unassembled WGS sequence"/>
</dbReference>
<feature type="compositionally biased region" description="Acidic residues" evidence="1">
    <location>
        <begin position="1958"/>
        <end position="2025"/>
    </location>
</feature>